<gene>
    <name evidence="1" type="ORF">H4K34_13745</name>
</gene>
<sequence length="152" mass="17492">MKKWLAIVMLFSLFLSITGIDIGVHSCGGEIHSLAFYQKAEACEHVKPKIEEPKDCCSKEGHCKRKAKPSESKEEKGKCCDDELIDLEILEVELIQSSQDFVFQSDQTIHSSDSFELSIPLHSHQQKDPHYYQYKPPLIRVQHIIDYQVFLI</sequence>
<dbReference type="AlphaFoldDB" id="A0A7H0VCI4"/>
<accession>A0A7H0VCI4</accession>
<dbReference type="NCBIfam" id="NF047658">
    <property type="entry name" value="HYC_CC_PP"/>
    <property type="match status" value="2"/>
</dbReference>
<dbReference type="Proteomes" id="UP000516305">
    <property type="component" value="Chromosome"/>
</dbReference>
<protein>
    <submittedName>
        <fullName evidence="1">Uncharacterized protein</fullName>
    </submittedName>
</protein>
<proteinExistence type="predicted"/>
<dbReference type="RefSeq" id="WP_210757963.1">
    <property type="nucleotide sequence ID" value="NZ_CP060139.1"/>
</dbReference>
<name>A0A7H0VCI4_9FLAO</name>
<evidence type="ECO:0000313" key="1">
    <source>
        <dbReference type="EMBL" id="QNR23432.1"/>
    </source>
</evidence>
<dbReference type="InterPro" id="IPR058512">
    <property type="entry name" value="DUF8199"/>
</dbReference>
<dbReference type="KEGG" id="chyd:H4K34_13745"/>
<keyword evidence="2" id="KW-1185">Reference proteome</keyword>
<reference evidence="1 2" key="1">
    <citation type="submission" date="2020-08" db="EMBL/GenBank/DDBJ databases">
        <title>Croceimicrobium hydrocarbonivorans gen. nov., sp. nov., a novel marine bacterium isolated from a bacterial consortium that degrades polyethylene terephthalate.</title>
        <authorList>
            <person name="Liu R."/>
        </authorList>
    </citation>
    <scope>NUCLEOTIDE SEQUENCE [LARGE SCALE GENOMIC DNA]</scope>
    <source>
        <strain evidence="1 2">A20-9</strain>
    </source>
</reference>
<dbReference type="Pfam" id="PF26622">
    <property type="entry name" value="DUF8199"/>
    <property type="match status" value="1"/>
</dbReference>
<dbReference type="EMBL" id="CP060139">
    <property type="protein sequence ID" value="QNR23432.1"/>
    <property type="molecule type" value="Genomic_DNA"/>
</dbReference>
<organism evidence="1 2">
    <name type="scientific">Croceimicrobium hydrocarbonivorans</name>
    <dbReference type="NCBI Taxonomy" id="2761580"/>
    <lineage>
        <taxon>Bacteria</taxon>
        <taxon>Pseudomonadati</taxon>
        <taxon>Bacteroidota</taxon>
        <taxon>Flavobacteriia</taxon>
        <taxon>Flavobacteriales</taxon>
        <taxon>Owenweeksiaceae</taxon>
        <taxon>Croceimicrobium</taxon>
    </lineage>
</organism>
<dbReference type="InterPro" id="IPR058060">
    <property type="entry name" value="HYC_CC_PP"/>
</dbReference>
<evidence type="ECO:0000313" key="2">
    <source>
        <dbReference type="Proteomes" id="UP000516305"/>
    </source>
</evidence>